<evidence type="ECO:0000313" key="2">
    <source>
        <dbReference type="Proteomes" id="UP000005365"/>
    </source>
</evidence>
<reference evidence="1" key="1">
    <citation type="submission" date="2009-07" db="EMBL/GenBank/DDBJ databases">
        <authorList>
            <person name="Weinstock G."/>
            <person name="Sodergren E."/>
            <person name="Clifton S."/>
            <person name="Fulton L."/>
            <person name="Fulton B."/>
            <person name="Courtney L."/>
            <person name="Fronick C."/>
            <person name="Harrison M."/>
            <person name="Strong C."/>
            <person name="Farmer C."/>
            <person name="Delahaunty K."/>
            <person name="Markovic C."/>
            <person name="Hall O."/>
            <person name="Minx P."/>
            <person name="Tomlinson C."/>
            <person name="Mitreva M."/>
            <person name="Nelson J."/>
            <person name="Hou S."/>
            <person name="Wollam A."/>
            <person name="Pepin K.H."/>
            <person name="Johnson M."/>
            <person name="Bhonagiri V."/>
            <person name="Nash W.E."/>
            <person name="Warren W."/>
            <person name="Chinwalla A."/>
            <person name="Mardis E.R."/>
            <person name="Wilson R.K."/>
        </authorList>
    </citation>
    <scope>NUCLEOTIDE SEQUENCE [LARGE SCALE GENOMIC DNA]</scope>
    <source>
        <strain evidence="1">ATCC 29256</strain>
    </source>
</reference>
<gene>
    <name evidence="1" type="ORF">NEISICOT_03543</name>
</gene>
<dbReference type="EMBL" id="ACKO02000039">
    <property type="protein sequence ID" value="EET42725.1"/>
    <property type="molecule type" value="Genomic_DNA"/>
</dbReference>
<sequence length="50" mass="5648">MVVFLGEGRLKKDGRWAGCVSDGLFGQSLCRIFYRHSRVDGNPYLLTSKL</sequence>
<dbReference type="Proteomes" id="UP000005365">
    <property type="component" value="Unassembled WGS sequence"/>
</dbReference>
<organism evidence="1 2">
    <name type="scientific">Neisseria sicca ATCC 29256</name>
    <dbReference type="NCBI Taxonomy" id="547045"/>
    <lineage>
        <taxon>Bacteria</taxon>
        <taxon>Pseudomonadati</taxon>
        <taxon>Pseudomonadota</taxon>
        <taxon>Betaproteobacteria</taxon>
        <taxon>Neisseriales</taxon>
        <taxon>Neisseriaceae</taxon>
        <taxon>Neisseria</taxon>
    </lineage>
</organism>
<proteinExistence type="predicted"/>
<evidence type="ECO:0000313" key="1">
    <source>
        <dbReference type="EMBL" id="EET42725.1"/>
    </source>
</evidence>
<accession>C6MAG1</accession>
<keyword evidence="2" id="KW-1185">Reference proteome</keyword>
<comment type="caution">
    <text evidence="1">The sequence shown here is derived from an EMBL/GenBank/DDBJ whole genome shotgun (WGS) entry which is preliminary data.</text>
</comment>
<name>C6MAG1_NEISI</name>
<protein>
    <submittedName>
        <fullName evidence="1">Uncharacterized protein</fullName>
    </submittedName>
</protein>
<dbReference type="AlphaFoldDB" id="C6MAG1"/>